<dbReference type="PANTHER" id="PTHR42718">
    <property type="entry name" value="MAJOR FACILITATOR SUPERFAMILY MULTIDRUG TRANSPORTER MFSC"/>
    <property type="match status" value="1"/>
</dbReference>
<keyword evidence="3 5" id="KW-1133">Transmembrane helix</keyword>
<reference evidence="7 8" key="1">
    <citation type="submission" date="2017-11" db="EMBL/GenBank/DDBJ databases">
        <title>Genomic Encyclopedia of Archaeal and Bacterial Type Strains, Phase II (KMG-II): From Individual Species to Whole Genera.</title>
        <authorList>
            <person name="Goeker M."/>
        </authorList>
    </citation>
    <scope>NUCLEOTIDE SEQUENCE [LARGE SCALE GENOMIC DNA]</scope>
    <source>
        <strain evidence="7 8">DSM 22413</strain>
    </source>
</reference>
<dbReference type="Gene3D" id="1.20.1720.10">
    <property type="entry name" value="Multidrug resistance protein D"/>
    <property type="match status" value="1"/>
</dbReference>
<feature type="transmembrane region" description="Helical" evidence="5">
    <location>
        <begin position="405"/>
        <end position="426"/>
    </location>
</feature>
<name>A0A2M8WRQ4_9MICO</name>
<evidence type="ECO:0000313" key="8">
    <source>
        <dbReference type="Proteomes" id="UP000231586"/>
    </source>
</evidence>
<evidence type="ECO:0000313" key="7">
    <source>
        <dbReference type="EMBL" id="PJI93609.1"/>
    </source>
</evidence>
<dbReference type="AlphaFoldDB" id="A0A2M8WRQ4"/>
<feature type="transmembrane region" description="Helical" evidence="5">
    <location>
        <begin position="144"/>
        <end position="165"/>
    </location>
</feature>
<dbReference type="Proteomes" id="UP000231586">
    <property type="component" value="Unassembled WGS sequence"/>
</dbReference>
<dbReference type="EMBL" id="PGTZ01000007">
    <property type="protein sequence ID" value="PJI93609.1"/>
    <property type="molecule type" value="Genomic_DNA"/>
</dbReference>
<keyword evidence="2 5" id="KW-0812">Transmembrane</keyword>
<dbReference type="PANTHER" id="PTHR42718:SF42">
    <property type="entry name" value="EXPORT PROTEIN"/>
    <property type="match status" value="1"/>
</dbReference>
<gene>
    <name evidence="7" type="ORF">CLV34_1082</name>
</gene>
<dbReference type="PROSITE" id="PS50850">
    <property type="entry name" value="MFS"/>
    <property type="match status" value="1"/>
</dbReference>
<dbReference type="CDD" id="cd17321">
    <property type="entry name" value="MFS_MMR_MDR_like"/>
    <property type="match status" value="1"/>
</dbReference>
<feature type="transmembrane region" description="Helical" evidence="5">
    <location>
        <begin position="205"/>
        <end position="223"/>
    </location>
</feature>
<feature type="transmembrane region" description="Helical" evidence="5">
    <location>
        <begin position="53"/>
        <end position="73"/>
    </location>
</feature>
<dbReference type="Gene3D" id="1.20.1250.20">
    <property type="entry name" value="MFS general substrate transporter like domains"/>
    <property type="match status" value="1"/>
</dbReference>
<sequence>MDRVTPAQRRVLVVAILASFVAFLDGSVVNVALPAISRDLAPPGTDATLDALALQQWVVDAYLVTLGSLILLAGSLSDVHGRKKVIVAGLVVFGVASVACALAPDGLVLVVARGVQGVGGALLVPSSLALIISAFSGHAQGRAIGVWTAWTSTAMIAGPLVGGLFVDSLSWRWVFGINVLPIAVTLWLVRGVAGGRPTGGRRLDVVGAVLATVGLAGVVLGLVELGHRGWASPVVWAPTVVGAAALVAFVVRERTASDPMLPMRLFGARNFAVGNVATLAVYGALTLMSFVVSIFLQQVAGYSAFQAGLAQLPPTLLTIGLSSRFGGLSGRYGARWFMAGGPCVMAAGMLLLLTTTADAVYVTQVLPGLVLLGLGLSITVAPLTAAILGAVPAADAGIGSAVNNAVSRVAGLVTVACAGIVVGATFDVDGFHRALVLCAVLFAVGGAVSAVGIVNRVDAPDDAAPDDAPAPGVPDAHADG</sequence>
<dbReference type="SUPFAM" id="SSF103473">
    <property type="entry name" value="MFS general substrate transporter"/>
    <property type="match status" value="1"/>
</dbReference>
<dbReference type="InterPro" id="IPR020846">
    <property type="entry name" value="MFS_dom"/>
</dbReference>
<feature type="transmembrane region" description="Helical" evidence="5">
    <location>
        <begin position="333"/>
        <end position="353"/>
    </location>
</feature>
<evidence type="ECO:0000256" key="5">
    <source>
        <dbReference type="SAM" id="Phobius"/>
    </source>
</evidence>
<feature type="domain" description="Major facilitator superfamily (MFS) profile" evidence="6">
    <location>
        <begin position="11"/>
        <end position="457"/>
    </location>
</feature>
<evidence type="ECO:0000256" key="3">
    <source>
        <dbReference type="ARBA" id="ARBA00022989"/>
    </source>
</evidence>
<protein>
    <submittedName>
        <fullName evidence="7">EmrB/QacA subfamily drug resistance transporter</fullName>
    </submittedName>
</protein>
<dbReference type="GO" id="GO:0022857">
    <property type="term" value="F:transmembrane transporter activity"/>
    <property type="evidence" value="ECO:0007669"/>
    <property type="project" value="InterPro"/>
</dbReference>
<feature type="transmembrane region" description="Helical" evidence="5">
    <location>
        <begin position="302"/>
        <end position="321"/>
    </location>
</feature>
<dbReference type="Pfam" id="PF07690">
    <property type="entry name" value="MFS_1"/>
    <property type="match status" value="1"/>
</dbReference>
<feature type="transmembrane region" description="Helical" evidence="5">
    <location>
        <begin position="272"/>
        <end position="296"/>
    </location>
</feature>
<organism evidence="7 8">
    <name type="scientific">Luteimicrobium subarcticum</name>
    <dbReference type="NCBI Taxonomy" id="620910"/>
    <lineage>
        <taxon>Bacteria</taxon>
        <taxon>Bacillati</taxon>
        <taxon>Actinomycetota</taxon>
        <taxon>Actinomycetes</taxon>
        <taxon>Micrococcales</taxon>
        <taxon>Luteimicrobium</taxon>
    </lineage>
</organism>
<dbReference type="InterPro" id="IPR036259">
    <property type="entry name" value="MFS_trans_sf"/>
</dbReference>
<evidence type="ECO:0000256" key="2">
    <source>
        <dbReference type="ARBA" id="ARBA00022692"/>
    </source>
</evidence>
<feature type="transmembrane region" description="Helical" evidence="5">
    <location>
        <begin position="432"/>
        <end position="454"/>
    </location>
</feature>
<comment type="caution">
    <text evidence="7">The sequence shown here is derived from an EMBL/GenBank/DDBJ whole genome shotgun (WGS) entry which is preliminary data.</text>
</comment>
<feature type="transmembrane region" description="Helical" evidence="5">
    <location>
        <begin position="171"/>
        <end position="193"/>
    </location>
</feature>
<dbReference type="InterPro" id="IPR011701">
    <property type="entry name" value="MFS"/>
</dbReference>
<feature type="transmembrane region" description="Helical" evidence="5">
    <location>
        <begin position="12"/>
        <end position="33"/>
    </location>
</feature>
<feature type="transmembrane region" description="Helical" evidence="5">
    <location>
        <begin position="85"/>
        <end position="104"/>
    </location>
</feature>
<keyword evidence="8" id="KW-1185">Reference proteome</keyword>
<feature type="transmembrane region" description="Helical" evidence="5">
    <location>
        <begin position="229"/>
        <end position="251"/>
    </location>
</feature>
<feature type="transmembrane region" description="Helical" evidence="5">
    <location>
        <begin position="110"/>
        <end position="132"/>
    </location>
</feature>
<proteinExistence type="predicted"/>
<evidence type="ECO:0000259" key="6">
    <source>
        <dbReference type="PROSITE" id="PS50850"/>
    </source>
</evidence>
<evidence type="ECO:0000256" key="4">
    <source>
        <dbReference type="ARBA" id="ARBA00023136"/>
    </source>
</evidence>
<dbReference type="GO" id="GO:0005886">
    <property type="term" value="C:plasma membrane"/>
    <property type="evidence" value="ECO:0007669"/>
    <property type="project" value="UniProtKB-SubCell"/>
</dbReference>
<keyword evidence="4 5" id="KW-0472">Membrane</keyword>
<evidence type="ECO:0000256" key="1">
    <source>
        <dbReference type="ARBA" id="ARBA00004651"/>
    </source>
</evidence>
<feature type="transmembrane region" description="Helical" evidence="5">
    <location>
        <begin position="365"/>
        <end position="393"/>
    </location>
</feature>
<comment type="subcellular location">
    <subcellularLocation>
        <location evidence="1">Cell membrane</location>
        <topology evidence="1">Multi-pass membrane protein</topology>
    </subcellularLocation>
</comment>
<accession>A0A2M8WRQ4</accession>